<proteinExistence type="predicted"/>
<evidence type="ECO:0000313" key="2">
    <source>
        <dbReference type="Proteomes" id="UP000042997"/>
    </source>
</evidence>
<name>A0A098BSY5_9NOCA</name>
<dbReference type="AlphaFoldDB" id="A0A098BSY5"/>
<evidence type="ECO:0000313" key="1">
    <source>
        <dbReference type="EMBL" id="CDZ91849.1"/>
    </source>
</evidence>
<dbReference type="Proteomes" id="UP000042997">
    <property type="component" value="Unassembled WGS sequence"/>
</dbReference>
<reference evidence="1 2" key="1">
    <citation type="journal article" date="2014" name="Genome Announc.">
        <title>Draft Genome Sequence of Propane- and Butane-Oxidizing Actinobacterium Rhodococcus ruber IEGM 231.</title>
        <authorList>
            <person name="Ivshina I.B."/>
            <person name="Kuyukina M.S."/>
            <person name="Krivoruchko A.V."/>
            <person name="Barbe V."/>
            <person name="Fischer C."/>
        </authorList>
    </citation>
    <scope>NUCLEOTIDE SEQUENCE [LARGE SCALE GENOMIC DNA]</scope>
</reference>
<gene>
    <name evidence="1" type="ORF">RHRU231_880045</name>
</gene>
<organism evidence="1 2">
    <name type="scientific">Rhodococcus ruber</name>
    <dbReference type="NCBI Taxonomy" id="1830"/>
    <lineage>
        <taxon>Bacteria</taxon>
        <taxon>Bacillati</taxon>
        <taxon>Actinomycetota</taxon>
        <taxon>Actinomycetes</taxon>
        <taxon>Mycobacteriales</taxon>
        <taxon>Nocardiaceae</taxon>
        <taxon>Rhodococcus</taxon>
    </lineage>
</organism>
<accession>A0A098BSY5</accession>
<protein>
    <submittedName>
        <fullName evidence="1">Uncharacterized protein</fullName>
    </submittedName>
</protein>
<dbReference type="EMBL" id="CCSD01000103">
    <property type="protein sequence ID" value="CDZ91849.1"/>
    <property type="molecule type" value="Genomic_DNA"/>
</dbReference>
<sequence>MAGNPSRRTNRCVFSDALEKYTNEVMDVSHHFARVRRPAAGAVGRLATGSGSDGEGLDPVRAEARPVLVAGDHHGGLQVTEGHHVVPRFGVLRDVDDGVLDTGLVEGPVGGIALNAGRLGVDGDVHGFPFSAT</sequence>